<organism evidence="5 6">
    <name type="scientific">Globodera rostochiensis</name>
    <name type="common">Golden nematode worm</name>
    <name type="synonym">Heterodera rostochiensis</name>
    <dbReference type="NCBI Taxonomy" id="31243"/>
    <lineage>
        <taxon>Eukaryota</taxon>
        <taxon>Metazoa</taxon>
        <taxon>Ecdysozoa</taxon>
        <taxon>Nematoda</taxon>
        <taxon>Chromadorea</taxon>
        <taxon>Rhabditida</taxon>
        <taxon>Tylenchina</taxon>
        <taxon>Tylenchomorpha</taxon>
        <taxon>Tylenchoidea</taxon>
        <taxon>Heteroderidae</taxon>
        <taxon>Heteroderinae</taxon>
        <taxon>Globodera</taxon>
    </lineage>
</organism>
<feature type="domain" description="MATH" evidence="3">
    <location>
        <begin position="253"/>
        <end position="358"/>
    </location>
</feature>
<dbReference type="Pfam" id="PF22486">
    <property type="entry name" value="MATH_2"/>
    <property type="match status" value="1"/>
</dbReference>
<dbReference type="AlphaFoldDB" id="A0A914I287"/>
<evidence type="ECO:0000259" key="3">
    <source>
        <dbReference type="SMART" id="SM00061"/>
    </source>
</evidence>
<feature type="signal peptide" evidence="2">
    <location>
        <begin position="1"/>
        <end position="21"/>
    </location>
</feature>
<evidence type="ECO:0000256" key="1">
    <source>
        <dbReference type="SAM" id="Coils"/>
    </source>
</evidence>
<keyword evidence="2" id="KW-0732">Signal</keyword>
<dbReference type="InterPro" id="IPR002083">
    <property type="entry name" value="MATH/TRAF_dom"/>
</dbReference>
<dbReference type="SUPFAM" id="SSF49599">
    <property type="entry name" value="TRAF domain-like"/>
    <property type="match status" value="1"/>
</dbReference>
<dbReference type="WBParaSite" id="Gr19_v10_g5939.t1">
    <property type="protein sequence ID" value="Gr19_v10_g5939.t1"/>
    <property type="gene ID" value="Gr19_v10_g5939"/>
</dbReference>
<evidence type="ECO:0000259" key="4">
    <source>
        <dbReference type="SMART" id="SM00875"/>
    </source>
</evidence>
<evidence type="ECO:0000256" key="2">
    <source>
        <dbReference type="SAM" id="SignalP"/>
    </source>
</evidence>
<dbReference type="Proteomes" id="UP000887572">
    <property type="component" value="Unplaced"/>
</dbReference>
<dbReference type="Gene3D" id="2.60.210.10">
    <property type="entry name" value="Apoptosis, Tumor Necrosis Factor Receptor Associated Protein 2, Chain A"/>
    <property type="match status" value="1"/>
</dbReference>
<feature type="domain" description="BACK" evidence="4">
    <location>
        <begin position="98"/>
        <end position="202"/>
    </location>
</feature>
<dbReference type="PANTHER" id="PTHR45774">
    <property type="entry name" value="BTB/POZ DOMAIN-CONTAINING"/>
    <property type="match status" value="1"/>
</dbReference>
<dbReference type="SMART" id="SM00875">
    <property type="entry name" value="BACK"/>
    <property type="match status" value="1"/>
</dbReference>
<dbReference type="Pfam" id="PF07707">
    <property type="entry name" value="BACK"/>
    <property type="match status" value="1"/>
</dbReference>
<proteinExistence type="predicted"/>
<evidence type="ECO:0000313" key="6">
    <source>
        <dbReference type="WBParaSite" id="Gr19_v10_g5939.t1"/>
    </source>
</evidence>
<name>A0A914I287_GLORO</name>
<dbReference type="InterPro" id="IPR008974">
    <property type="entry name" value="TRAF-like"/>
</dbReference>
<evidence type="ECO:0000313" key="5">
    <source>
        <dbReference type="Proteomes" id="UP000887572"/>
    </source>
</evidence>
<feature type="chain" id="PRO_5036926304" evidence="2">
    <location>
        <begin position="22"/>
        <end position="404"/>
    </location>
</feature>
<keyword evidence="5" id="KW-1185">Reference proteome</keyword>
<keyword evidence="1" id="KW-0175">Coiled coil</keyword>
<feature type="coiled-coil region" evidence="1">
    <location>
        <begin position="23"/>
        <end position="94"/>
    </location>
</feature>
<accession>A0A914I287</accession>
<dbReference type="Gene3D" id="1.25.40.420">
    <property type="match status" value="1"/>
</dbReference>
<dbReference type="InterPro" id="IPR011705">
    <property type="entry name" value="BACK"/>
</dbReference>
<dbReference type="SMART" id="SM00061">
    <property type="entry name" value="MATH"/>
    <property type="match status" value="1"/>
</dbReference>
<reference evidence="6" key="1">
    <citation type="submission" date="2022-11" db="UniProtKB">
        <authorList>
            <consortium name="WormBaseParasite"/>
        </authorList>
    </citation>
    <scope>IDENTIFICATION</scope>
</reference>
<protein>
    <submittedName>
        <fullName evidence="6">MATH domain-containing protein</fullName>
    </submittedName>
</protein>
<sequence length="404" mass="46609">MRKSFLLLTIGVLFVIQICNTVQNAINVDLSQLDRQLQELQQRADQLRRQIAQDTDPRIKESDSRTLQMLSEKISQIQAQKKSFQDAEQNAQNNFGGPVEEHYVKDFARNCLDYIDKNAANLIKSKEFLQIDQKLLCEIFGRDQLIVEELTIWNAALRWADEKCLQNGKERSAENRRAILGPALFKICFPLIPQKDFSATIVPSGELTSDELVSIFQYHAHPDRALHERYPLQFPTKRRTSSDPYKAKGTIVLKIEKVSEFARDDVIDHRLSEAVYIRGLPWKILASSYAYYNNLGFYLRCNDENTDSNWSCAGSATFKIVSQKEGKKDHTRVIFRSIFNSKEKRWGIEFFKMSFKVLMEPKNGWYDAKNDTELMDPQNGWYDAKDDTVILSAEVTAKEPIGVE</sequence>